<keyword evidence="5" id="KW-0813">Transport</keyword>
<evidence type="ECO:0000256" key="2">
    <source>
        <dbReference type="ARBA" id="ARBA00022621"/>
    </source>
</evidence>
<keyword evidence="1 5" id="KW-0349">Heme</keyword>
<reference evidence="7" key="1">
    <citation type="submission" date="2020-06" db="EMBL/GenBank/DDBJ databases">
        <title>Legume-microbial interactions unlock mineral nutrients during tropical forest succession.</title>
        <authorList>
            <person name="Epihov D.Z."/>
        </authorList>
    </citation>
    <scope>NUCLEOTIDE SEQUENCE [LARGE SCALE GENOMIC DNA]</scope>
    <source>
        <strain evidence="7">Pan2503</strain>
    </source>
</reference>
<dbReference type="GO" id="GO:0046872">
    <property type="term" value="F:metal ion binding"/>
    <property type="evidence" value="ECO:0007669"/>
    <property type="project" value="UniProtKB-KW"/>
</dbReference>
<evidence type="ECO:0000313" key="7">
    <source>
        <dbReference type="EMBL" id="MBA0088898.1"/>
    </source>
</evidence>
<dbReference type="SUPFAM" id="SSF46458">
    <property type="entry name" value="Globin-like"/>
    <property type="match status" value="1"/>
</dbReference>
<evidence type="ECO:0000259" key="6">
    <source>
        <dbReference type="PROSITE" id="PS01033"/>
    </source>
</evidence>
<gene>
    <name evidence="7" type="ORF">HRJ53_28250</name>
</gene>
<feature type="domain" description="Globin" evidence="6">
    <location>
        <begin position="1"/>
        <end position="99"/>
    </location>
</feature>
<proteinExistence type="inferred from homology"/>
<dbReference type="PANTHER" id="PTHR43396:SF3">
    <property type="entry name" value="FLAVOHEMOPROTEIN"/>
    <property type="match status" value="1"/>
</dbReference>
<keyword evidence="2 5" id="KW-0561">Oxygen transport</keyword>
<dbReference type="PANTHER" id="PTHR43396">
    <property type="entry name" value="FLAVOHEMOPROTEIN"/>
    <property type="match status" value="1"/>
</dbReference>
<comment type="caution">
    <text evidence="7">The sequence shown here is derived from an EMBL/GenBank/DDBJ whole genome shotgun (WGS) entry which is preliminary data.</text>
</comment>
<dbReference type="Proteomes" id="UP000567293">
    <property type="component" value="Unassembled WGS sequence"/>
</dbReference>
<accession>A0A7V8NWU0</accession>
<dbReference type="GO" id="GO:0008941">
    <property type="term" value="F:nitric oxide dioxygenase NAD(P)H activity"/>
    <property type="evidence" value="ECO:0007669"/>
    <property type="project" value="TreeGrafter"/>
</dbReference>
<sequence length="99" mass="10837">MLSDKSRPVIQATLPVVGAHIQEIAQCFYRHLFTTHPELLNGTFNRGHQADGNQQQALAGAVAAFATALVKTPDHLPENLLARISQKHASLGIQPEQYQ</sequence>
<evidence type="ECO:0000256" key="1">
    <source>
        <dbReference type="ARBA" id="ARBA00022617"/>
    </source>
</evidence>
<evidence type="ECO:0000256" key="5">
    <source>
        <dbReference type="RuleBase" id="RU000356"/>
    </source>
</evidence>
<keyword evidence="8" id="KW-1185">Reference proteome</keyword>
<dbReference type="AlphaFoldDB" id="A0A7V8NWU0"/>
<keyword evidence="4" id="KW-0408">Iron</keyword>
<dbReference type="GO" id="GO:0020037">
    <property type="term" value="F:heme binding"/>
    <property type="evidence" value="ECO:0007669"/>
    <property type="project" value="InterPro"/>
</dbReference>
<dbReference type="Pfam" id="PF00042">
    <property type="entry name" value="Globin"/>
    <property type="match status" value="1"/>
</dbReference>
<evidence type="ECO:0000256" key="4">
    <source>
        <dbReference type="ARBA" id="ARBA00023004"/>
    </source>
</evidence>
<protein>
    <submittedName>
        <fullName evidence="7">Hemin transporter</fullName>
    </submittedName>
</protein>
<dbReference type="InterPro" id="IPR009050">
    <property type="entry name" value="Globin-like_sf"/>
</dbReference>
<organism evidence="7 8">
    <name type="scientific">Candidatus Acidiferrum panamense</name>
    <dbReference type="NCBI Taxonomy" id="2741543"/>
    <lineage>
        <taxon>Bacteria</taxon>
        <taxon>Pseudomonadati</taxon>
        <taxon>Acidobacteriota</taxon>
        <taxon>Terriglobia</taxon>
        <taxon>Candidatus Acidiferrales</taxon>
        <taxon>Candidatus Acidiferrum</taxon>
    </lineage>
</organism>
<keyword evidence="3" id="KW-0479">Metal-binding</keyword>
<dbReference type="GO" id="GO:0071500">
    <property type="term" value="P:cellular response to nitrosative stress"/>
    <property type="evidence" value="ECO:0007669"/>
    <property type="project" value="TreeGrafter"/>
</dbReference>
<dbReference type="InterPro" id="IPR000971">
    <property type="entry name" value="Globin"/>
</dbReference>
<evidence type="ECO:0000256" key="3">
    <source>
        <dbReference type="ARBA" id="ARBA00022723"/>
    </source>
</evidence>
<dbReference type="InterPro" id="IPR012292">
    <property type="entry name" value="Globin/Proto"/>
</dbReference>
<comment type="similarity">
    <text evidence="5">Belongs to the globin family.</text>
</comment>
<name>A0A7V8NWU0_9BACT</name>
<evidence type="ECO:0000313" key="8">
    <source>
        <dbReference type="Proteomes" id="UP000567293"/>
    </source>
</evidence>
<dbReference type="GO" id="GO:0019825">
    <property type="term" value="F:oxygen binding"/>
    <property type="evidence" value="ECO:0007669"/>
    <property type="project" value="InterPro"/>
</dbReference>
<feature type="non-terminal residue" evidence="7">
    <location>
        <position position="99"/>
    </location>
</feature>
<dbReference type="PROSITE" id="PS01033">
    <property type="entry name" value="GLOBIN"/>
    <property type="match status" value="1"/>
</dbReference>
<dbReference type="GO" id="GO:0005344">
    <property type="term" value="F:oxygen carrier activity"/>
    <property type="evidence" value="ECO:0007669"/>
    <property type="project" value="UniProtKB-KW"/>
</dbReference>
<dbReference type="GO" id="GO:0071949">
    <property type="term" value="F:FAD binding"/>
    <property type="evidence" value="ECO:0007669"/>
    <property type="project" value="TreeGrafter"/>
</dbReference>
<dbReference type="GO" id="GO:0046210">
    <property type="term" value="P:nitric oxide catabolic process"/>
    <property type="evidence" value="ECO:0007669"/>
    <property type="project" value="TreeGrafter"/>
</dbReference>
<dbReference type="EMBL" id="JACDQQ010002737">
    <property type="protein sequence ID" value="MBA0088898.1"/>
    <property type="molecule type" value="Genomic_DNA"/>
</dbReference>
<dbReference type="Gene3D" id="1.10.490.10">
    <property type="entry name" value="Globins"/>
    <property type="match status" value="1"/>
</dbReference>